<keyword evidence="1" id="KW-1133">Transmembrane helix</keyword>
<evidence type="ECO:0008006" key="4">
    <source>
        <dbReference type="Google" id="ProtNLM"/>
    </source>
</evidence>
<evidence type="ECO:0000313" key="3">
    <source>
        <dbReference type="Proteomes" id="UP000249341"/>
    </source>
</evidence>
<dbReference type="OrthoDB" id="5194370at2"/>
<keyword evidence="3" id="KW-1185">Reference proteome</keyword>
<keyword evidence="1" id="KW-0812">Transmembrane</keyword>
<protein>
    <recommendedName>
        <fullName evidence="4">Membrane-associated oxidoreductase</fullName>
    </recommendedName>
</protein>
<keyword evidence="1" id="KW-0472">Membrane</keyword>
<feature type="transmembrane region" description="Helical" evidence="1">
    <location>
        <begin position="496"/>
        <end position="514"/>
    </location>
</feature>
<name>A0A327ZG50_9ACTN</name>
<dbReference type="Proteomes" id="UP000249341">
    <property type="component" value="Unassembled WGS sequence"/>
</dbReference>
<sequence>MIDARGWRPSDRLVRSPVLARRLAGPAPVRLLGVRVTGKLDLSGRTMTAPLSFEDCVFDETVDLTGLTVPSAQFVGCRMPELHAARLKTGELHASNGFAASVVRLQGAQIDGSVVFDGAVLSHEGKWALLGYSMSVGRSLSFNNGFSAHGQINLIDARIGGSLSFTGSALHQPGGTALDLQSATIGFALFLGSSLGDPGGFTAEGMIRLVSARIDGFACFWGGRINNPGGYAVAALGLKVRTVIHMDRGFVAVGTVDLDRAQIGGTVHLAGAVLDGGDAVALRAQRAAIGDSLEITSGATVHGEVVLHGARVDARLDFTDADLGGCPALDLSHLRAQSLVLRPQTASAAVDLSHAWTGVLDDDVDRWPASYALQDFTYDQITEQGNVPVDRRIAWLRQERYGYTPQPYEHLAAVYRRTGHEQAARRIAVAKLRHQRRVLSLAGRLWNILLQVTVGYGYRPWLVSLWLLALVLLGGTALMSADRSDIVAMRQPAPPFNPYLYALDALIPVLNLGLKSSWTVGGPVAYWSWALTVAGWILTTAFVAGVAKAAKRD</sequence>
<feature type="transmembrane region" description="Helical" evidence="1">
    <location>
        <begin position="464"/>
        <end position="484"/>
    </location>
</feature>
<proteinExistence type="predicted"/>
<reference evidence="2 3" key="1">
    <citation type="submission" date="2018-06" db="EMBL/GenBank/DDBJ databases">
        <title>Genomic Encyclopedia of Type Strains, Phase III (KMG-III): the genomes of soil and plant-associated and newly described type strains.</title>
        <authorList>
            <person name="Whitman W."/>
        </authorList>
    </citation>
    <scope>NUCLEOTIDE SEQUENCE [LARGE SCALE GENOMIC DNA]</scope>
    <source>
        <strain evidence="2 3">CGMCC 4.7090</strain>
    </source>
</reference>
<comment type="caution">
    <text evidence="2">The sequence shown here is derived from an EMBL/GenBank/DDBJ whole genome shotgun (WGS) entry which is preliminary data.</text>
</comment>
<dbReference type="RefSeq" id="WP_111650339.1">
    <property type="nucleotide sequence ID" value="NZ_JACHWI010000007.1"/>
</dbReference>
<dbReference type="AlphaFoldDB" id="A0A327ZG50"/>
<evidence type="ECO:0000256" key="1">
    <source>
        <dbReference type="SAM" id="Phobius"/>
    </source>
</evidence>
<organism evidence="2 3">
    <name type="scientific">Actinoplanes lutulentus</name>
    <dbReference type="NCBI Taxonomy" id="1287878"/>
    <lineage>
        <taxon>Bacteria</taxon>
        <taxon>Bacillati</taxon>
        <taxon>Actinomycetota</taxon>
        <taxon>Actinomycetes</taxon>
        <taxon>Micromonosporales</taxon>
        <taxon>Micromonosporaceae</taxon>
        <taxon>Actinoplanes</taxon>
    </lineage>
</organism>
<dbReference type="EMBL" id="QLMJ01000008">
    <property type="protein sequence ID" value="RAK36504.1"/>
    <property type="molecule type" value="Genomic_DNA"/>
</dbReference>
<accession>A0A327ZG50</accession>
<feature type="transmembrane region" description="Helical" evidence="1">
    <location>
        <begin position="526"/>
        <end position="547"/>
    </location>
</feature>
<gene>
    <name evidence="2" type="ORF">B0I29_10893</name>
</gene>
<evidence type="ECO:0000313" key="2">
    <source>
        <dbReference type="EMBL" id="RAK36504.1"/>
    </source>
</evidence>